<dbReference type="PANTHER" id="PTHR32309">
    <property type="entry name" value="TYROSINE-PROTEIN KINASE"/>
    <property type="match status" value="1"/>
</dbReference>
<comment type="caution">
    <text evidence="12">The sequence shown here is derived from an EMBL/GenBank/DDBJ whole genome shotgun (WGS) entry which is preliminary data.</text>
</comment>
<dbReference type="Pfam" id="PF13807">
    <property type="entry name" value="GNVR"/>
    <property type="match status" value="1"/>
</dbReference>
<evidence type="ECO:0000256" key="6">
    <source>
        <dbReference type="ARBA" id="ARBA00022989"/>
    </source>
</evidence>
<accession>A0A927FX79</accession>
<dbReference type="PANTHER" id="PTHR32309:SF13">
    <property type="entry name" value="FERRIC ENTEROBACTIN TRANSPORT PROTEIN FEPE"/>
    <property type="match status" value="1"/>
</dbReference>
<keyword evidence="13" id="KW-1185">Reference proteome</keyword>
<feature type="domain" description="Tyrosine-protein kinase G-rich" evidence="11">
    <location>
        <begin position="366"/>
        <end position="436"/>
    </location>
</feature>
<organism evidence="12 13">
    <name type="scientific">Devosia oryzisoli</name>
    <dbReference type="NCBI Taxonomy" id="2774138"/>
    <lineage>
        <taxon>Bacteria</taxon>
        <taxon>Pseudomonadati</taxon>
        <taxon>Pseudomonadota</taxon>
        <taxon>Alphaproteobacteria</taxon>
        <taxon>Hyphomicrobiales</taxon>
        <taxon>Devosiaceae</taxon>
        <taxon>Devosia</taxon>
    </lineage>
</organism>
<evidence type="ECO:0000313" key="13">
    <source>
        <dbReference type="Proteomes" id="UP000654108"/>
    </source>
</evidence>
<keyword evidence="8" id="KW-0175">Coiled coil</keyword>
<feature type="transmembrane region" description="Helical" evidence="9">
    <location>
        <begin position="20"/>
        <end position="52"/>
    </location>
</feature>
<proteinExistence type="predicted"/>
<evidence type="ECO:0000256" key="3">
    <source>
        <dbReference type="ARBA" id="ARBA00022692"/>
    </source>
</evidence>
<dbReference type="InterPro" id="IPR003856">
    <property type="entry name" value="LPS_length_determ_N"/>
</dbReference>
<feature type="coiled-coil region" evidence="8">
    <location>
        <begin position="234"/>
        <end position="299"/>
    </location>
</feature>
<dbReference type="InterPro" id="IPR050445">
    <property type="entry name" value="Bact_polysacc_biosynth/exp"/>
</dbReference>
<protein>
    <recommendedName>
        <fullName evidence="14">Polysaccharide biosynthesis tyrosine autokinase</fullName>
    </recommendedName>
</protein>
<evidence type="ECO:0000256" key="8">
    <source>
        <dbReference type="SAM" id="Coils"/>
    </source>
</evidence>
<dbReference type="InterPro" id="IPR027417">
    <property type="entry name" value="P-loop_NTPase"/>
</dbReference>
<dbReference type="CDD" id="cd05387">
    <property type="entry name" value="BY-kinase"/>
    <property type="match status" value="1"/>
</dbReference>
<keyword evidence="2" id="KW-1003">Cell membrane</keyword>
<reference evidence="12" key="1">
    <citation type="submission" date="2020-09" db="EMBL/GenBank/DDBJ databases">
        <title>Genome seq and assembly of Devosia sp.</title>
        <authorList>
            <person name="Chhetri G."/>
        </authorList>
    </citation>
    <scope>NUCLEOTIDE SEQUENCE</scope>
    <source>
        <strain evidence="12">PTR5</strain>
    </source>
</reference>
<sequence length="703" mass="76518">MDETAIDLRAVLGVVRRQRWLILLIIVLVTALAGAATFAITPVYTAASLVLVDPSRKNLLDPETTYSTSMSDSARVDSEVELAKSDTVLLRVIDDLKLASNSEFSPRLGLRERAMVFLKLGSPILPTGQQALDEVLGSLRSVINAQRRGLTFLIAVQARSNSPGRAADLANAVARNYIQEQVDAKISSVMAAQTALETRLSQAAANISAADDAVDSFMSDNIARIEAESGDSTIGTLRDQIQQLEAERLRTQDTADIVTAQLAQRDWSNVSQSLASEALEDLQRQRNELEARIAEAGDTSTEGFDLRSQLAQVEQNLAQGSQQGLQDLQETIRQTDAQTEKLREQIRSAVVTANLPSELLTQFYGLQQRSQVARDQYQQLLVRSQDLAVQASLQLPDSRIVSPAIAPSTPSFPNTRSILLMAALAGLGIGLGLAFLYENFIGGFTSEQQAENVLRLPISAFVPRQKSKGTPADLIGEAPLSAYSESLRRIRVAIDQVRRSGEARKGATVIMVTSSVPEEGKTTLALSLARSYALARKSTLLIDGDLRKPNIHRLVDRQPDKGLAELLSAPKLELDQSSLLHRDTLSDTLMLLGARRSGIPTDQLVSDEGFGRLIEAARQAFDIVVIDTPPLVPVVDGLHIARMVDVAIFAVRWGSTPQQEAKRALRTLQIAAPATRVIPVVTQQDMSKAATQYRYGSYYVDPV</sequence>
<dbReference type="GO" id="GO:0004713">
    <property type="term" value="F:protein tyrosine kinase activity"/>
    <property type="evidence" value="ECO:0007669"/>
    <property type="project" value="TreeGrafter"/>
</dbReference>
<keyword evidence="4" id="KW-0547">Nucleotide-binding</keyword>
<evidence type="ECO:0000256" key="4">
    <source>
        <dbReference type="ARBA" id="ARBA00022741"/>
    </source>
</evidence>
<evidence type="ECO:0000313" key="12">
    <source>
        <dbReference type="EMBL" id="MBD8066779.1"/>
    </source>
</evidence>
<evidence type="ECO:0000256" key="2">
    <source>
        <dbReference type="ARBA" id="ARBA00022475"/>
    </source>
</evidence>
<dbReference type="InterPro" id="IPR032807">
    <property type="entry name" value="GNVR"/>
</dbReference>
<evidence type="ECO:0008006" key="14">
    <source>
        <dbReference type="Google" id="ProtNLM"/>
    </source>
</evidence>
<keyword evidence="3 9" id="KW-0812">Transmembrane</keyword>
<evidence type="ECO:0000256" key="5">
    <source>
        <dbReference type="ARBA" id="ARBA00022840"/>
    </source>
</evidence>
<evidence type="ECO:0000259" key="11">
    <source>
        <dbReference type="Pfam" id="PF13807"/>
    </source>
</evidence>
<evidence type="ECO:0000259" key="10">
    <source>
        <dbReference type="Pfam" id="PF02706"/>
    </source>
</evidence>
<keyword evidence="5" id="KW-0067">ATP-binding</keyword>
<dbReference type="SUPFAM" id="SSF52540">
    <property type="entry name" value="P-loop containing nucleoside triphosphate hydrolases"/>
    <property type="match status" value="1"/>
</dbReference>
<dbReference type="InterPro" id="IPR005702">
    <property type="entry name" value="Wzc-like_C"/>
</dbReference>
<comment type="subcellular location">
    <subcellularLocation>
        <location evidence="1">Cell membrane</location>
        <topology evidence="1">Multi-pass membrane protein</topology>
    </subcellularLocation>
</comment>
<evidence type="ECO:0000256" key="1">
    <source>
        <dbReference type="ARBA" id="ARBA00004651"/>
    </source>
</evidence>
<evidence type="ECO:0000256" key="9">
    <source>
        <dbReference type="SAM" id="Phobius"/>
    </source>
</evidence>
<dbReference type="Pfam" id="PF02706">
    <property type="entry name" value="Wzz"/>
    <property type="match status" value="1"/>
</dbReference>
<evidence type="ECO:0000256" key="7">
    <source>
        <dbReference type="ARBA" id="ARBA00023136"/>
    </source>
</evidence>
<dbReference type="AlphaFoldDB" id="A0A927FX79"/>
<feature type="domain" description="Polysaccharide chain length determinant N-terminal" evidence="10">
    <location>
        <begin position="6"/>
        <end position="96"/>
    </location>
</feature>
<dbReference type="Gene3D" id="3.40.50.300">
    <property type="entry name" value="P-loop containing nucleotide triphosphate hydrolases"/>
    <property type="match status" value="1"/>
</dbReference>
<dbReference type="RefSeq" id="WP_191777188.1">
    <property type="nucleotide sequence ID" value="NZ_JACYFU010000004.1"/>
</dbReference>
<dbReference type="Proteomes" id="UP000654108">
    <property type="component" value="Unassembled WGS sequence"/>
</dbReference>
<gene>
    <name evidence="12" type="ORF">IC608_14995</name>
</gene>
<keyword evidence="6 9" id="KW-1133">Transmembrane helix</keyword>
<dbReference type="EMBL" id="JACYFU010000004">
    <property type="protein sequence ID" value="MBD8066779.1"/>
    <property type="molecule type" value="Genomic_DNA"/>
</dbReference>
<name>A0A927FX79_9HYPH</name>
<dbReference type="GO" id="GO:0005886">
    <property type="term" value="C:plasma membrane"/>
    <property type="evidence" value="ECO:0007669"/>
    <property type="project" value="UniProtKB-SubCell"/>
</dbReference>
<keyword evidence="7 9" id="KW-0472">Membrane</keyword>